<evidence type="ECO:0000313" key="2">
    <source>
        <dbReference type="EMBL" id="SEP18210.1"/>
    </source>
</evidence>
<keyword evidence="3" id="KW-1185">Reference proteome</keyword>
<dbReference type="Gene3D" id="3.90.550.10">
    <property type="entry name" value="Spore Coat Polysaccharide Biosynthesis Protein SpsA, Chain A"/>
    <property type="match status" value="1"/>
</dbReference>
<reference evidence="3" key="1">
    <citation type="submission" date="2016-10" db="EMBL/GenBank/DDBJ databases">
        <authorList>
            <person name="Varghese N."/>
            <person name="Submissions S."/>
        </authorList>
    </citation>
    <scope>NUCLEOTIDE SEQUENCE [LARGE SCALE GENOMIC DNA]</scope>
    <source>
        <strain evidence="3">DSM 45413</strain>
    </source>
</reference>
<dbReference type="PANTHER" id="PTHR43685">
    <property type="entry name" value="GLYCOSYLTRANSFERASE"/>
    <property type="match status" value="1"/>
</dbReference>
<feature type="domain" description="Glycosyltransferase 2-like" evidence="1">
    <location>
        <begin position="11"/>
        <end position="143"/>
    </location>
</feature>
<dbReference type="AlphaFoldDB" id="A0A1H8VSD8"/>
<dbReference type="InterPro" id="IPR029044">
    <property type="entry name" value="Nucleotide-diphossugar_trans"/>
</dbReference>
<dbReference type="CDD" id="cd00761">
    <property type="entry name" value="Glyco_tranf_GTA_type"/>
    <property type="match status" value="1"/>
</dbReference>
<dbReference type="OrthoDB" id="153025at2"/>
<dbReference type="Pfam" id="PF00535">
    <property type="entry name" value="Glycos_transf_2"/>
    <property type="match status" value="1"/>
</dbReference>
<dbReference type="InterPro" id="IPR001173">
    <property type="entry name" value="Glyco_trans_2-like"/>
</dbReference>
<keyword evidence="2" id="KW-0808">Transferase</keyword>
<protein>
    <submittedName>
        <fullName evidence="2">Glycosyl transferase family 2</fullName>
    </submittedName>
</protein>
<dbReference type="InterPro" id="IPR050834">
    <property type="entry name" value="Glycosyltransf_2"/>
</dbReference>
<evidence type="ECO:0000313" key="3">
    <source>
        <dbReference type="Proteomes" id="UP000198960"/>
    </source>
</evidence>
<dbReference type="Proteomes" id="UP000198960">
    <property type="component" value="Unassembled WGS sequence"/>
</dbReference>
<dbReference type="SUPFAM" id="SSF53448">
    <property type="entry name" value="Nucleotide-diphospho-sugar transferases"/>
    <property type="match status" value="1"/>
</dbReference>
<accession>A0A1H8VSD8</accession>
<evidence type="ECO:0000259" key="1">
    <source>
        <dbReference type="Pfam" id="PF00535"/>
    </source>
</evidence>
<proteinExistence type="predicted"/>
<dbReference type="PANTHER" id="PTHR43685:SF2">
    <property type="entry name" value="GLYCOSYLTRANSFERASE 2-LIKE DOMAIN-CONTAINING PROTEIN"/>
    <property type="match status" value="1"/>
</dbReference>
<dbReference type="GO" id="GO:0016740">
    <property type="term" value="F:transferase activity"/>
    <property type="evidence" value="ECO:0007669"/>
    <property type="project" value="UniProtKB-KW"/>
</dbReference>
<gene>
    <name evidence="2" type="ORF">SAMN05660991_03765</name>
</gene>
<dbReference type="STRING" id="673521.SAMN05660991_03765"/>
<dbReference type="EMBL" id="FOEE01000013">
    <property type="protein sequence ID" value="SEP18210.1"/>
    <property type="molecule type" value="Genomic_DNA"/>
</dbReference>
<dbReference type="RefSeq" id="WP_139220516.1">
    <property type="nucleotide sequence ID" value="NZ_FOEE01000013.1"/>
</dbReference>
<organism evidence="2 3">
    <name type="scientific">Trujillonella endophytica</name>
    <dbReference type="NCBI Taxonomy" id="673521"/>
    <lineage>
        <taxon>Bacteria</taxon>
        <taxon>Bacillati</taxon>
        <taxon>Actinomycetota</taxon>
        <taxon>Actinomycetes</taxon>
        <taxon>Geodermatophilales</taxon>
        <taxon>Geodermatophilaceae</taxon>
        <taxon>Trujillonella</taxon>
    </lineage>
</organism>
<sequence length="359" mass="40003">MLSGPEPVVAVVVRTRDRPLMLERALADVCAQTFPDWELVVVDDGGDAAVVDDLVAARPGLAGRVTVLHNAESRGMEAASNQGIGASASEFVAIHDDDDTWHPEFLARTVAHLRETGDAGVAVRTEIVWERVRDGRLEEESREVFAPEARSFSLAQLLRSNRVVPISLLYRRSVHDEVGPFREDLPVVGDWEFNLRLAQSQCPIGFLDGEVLAFWHQRPEADGALVNSVFARARDHRAADLRVREEALRAHVRRHGVGGLLYLTGYLRTEIDHLHNLFRESALRQEELLAGQVQAREAQAELGRRTEDLVRRLEERLAGLEAATSDASLVSLLRRRYRRGKARVQAAAGRRRRPGRPAG</sequence>
<name>A0A1H8VSD8_9ACTN</name>